<dbReference type="InterPro" id="IPR000531">
    <property type="entry name" value="Beta-barrel_TonB"/>
</dbReference>
<keyword evidence="3 11" id="KW-1134">Transmembrane beta strand</keyword>
<feature type="chain" id="PRO_5043019699" description="TonB-dependent receptor" evidence="13">
    <location>
        <begin position="26"/>
        <end position="833"/>
    </location>
</feature>
<feature type="signal peptide" evidence="13">
    <location>
        <begin position="1"/>
        <end position="25"/>
    </location>
</feature>
<comment type="similarity">
    <text evidence="11 12">Belongs to the TonB-dependent receptor family.</text>
</comment>
<dbReference type="GO" id="GO:0006826">
    <property type="term" value="P:iron ion transport"/>
    <property type="evidence" value="ECO:0007669"/>
    <property type="project" value="UniProtKB-KW"/>
</dbReference>
<accession>A0AAN2BIK4</accession>
<dbReference type="Gene3D" id="2.40.170.20">
    <property type="entry name" value="TonB-dependent receptor, beta-barrel domain"/>
    <property type="match status" value="2"/>
</dbReference>
<name>A0AAN2BIK4_9GAMM</name>
<dbReference type="Pfam" id="PF00593">
    <property type="entry name" value="TonB_dep_Rec_b-barrel"/>
    <property type="match status" value="1"/>
</dbReference>
<dbReference type="InterPro" id="IPR036942">
    <property type="entry name" value="Beta-barrel_TonB_sf"/>
</dbReference>
<dbReference type="RefSeq" id="WP_236985596.1">
    <property type="nucleotide sequence ID" value="NZ_AP023086.1"/>
</dbReference>
<evidence type="ECO:0000256" key="4">
    <source>
        <dbReference type="ARBA" id="ARBA00022496"/>
    </source>
</evidence>
<dbReference type="AlphaFoldDB" id="A0AAN2BIK4"/>
<keyword evidence="10 11" id="KW-0998">Cell outer membrane</keyword>
<gene>
    <name evidence="16" type="ORF">MARGE09_P0289</name>
</gene>
<evidence type="ECO:0000313" key="17">
    <source>
        <dbReference type="Proteomes" id="UP001320119"/>
    </source>
</evidence>
<evidence type="ECO:0000256" key="8">
    <source>
        <dbReference type="ARBA" id="ARBA00023077"/>
    </source>
</evidence>
<dbReference type="PANTHER" id="PTHR32552:SF81">
    <property type="entry name" value="TONB-DEPENDENT OUTER MEMBRANE RECEPTOR"/>
    <property type="match status" value="1"/>
</dbReference>
<evidence type="ECO:0000259" key="14">
    <source>
        <dbReference type="Pfam" id="PF00593"/>
    </source>
</evidence>
<dbReference type="InterPro" id="IPR012910">
    <property type="entry name" value="Plug_dom"/>
</dbReference>
<evidence type="ECO:0008006" key="18">
    <source>
        <dbReference type="Google" id="ProtNLM"/>
    </source>
</evidence>
<keyword evidence="7" id="KW-0406">Ion transport</keyword>
<dbReference type="GO" id="GO:0009279">
    <property type="term" value="C:cell outer membrane"/>
    <property type="evidence" value="ECO:0007669"/>
    <property type="project" value="UniProtKB-SubCell"/>
</dbReference>
<keyword evidence="17" id="KW-1185">Reference proteome</keyword>
<evidence type="ECO:0000256" key="5">
    <source>
        <dbReference type="ARBA" id="ARBA00022692"/>
    </source>
</evidence>
<dbReference type="SUPFAM" id="SSF56935">
    <property type="entry name" value="Porins"/>
    <property type="match status" value="1"/>
</dbReference>
<dbReference type="PROSITE" id="PS52016">
    <property type="entry name" value="TONB_DEPENDENT_REC_3"/>
    <property type="match status" value="1"/>
</dbReference>
<evidence type="ECO:0000256" key="3">
    <source>
        <dbReference type="ARBA" id="ARBA00022452"/>
    </source>
</evidence>
<dbReference type="Proteomes" id="UP001320119">
    <property type="component" value="Chromosome"/>
</dbReference>
<reference evidence="16 17" key="1">
    <citation type="journal article" date="2022" name="IScience">
        <title>An ultrasensitive nanofiber-based assay for enzymatic hydrolysis and deep-sea microbial degradation of cellulose.</title>
        <authorList>
            <person name="Tsudome M."/>
            <person name="Tachioka M."/>
            <person name="Miyazaki M."/>
            <person name="Uchimura K."/>
            <person name="Tsuda M."/>
            <person name="Takaki Y."/>
            <person name="Deguchi S."/>
        </authorList>
    </citation>
    <scope>NUCLEOTIDE SEQUENCE [LARGE SCALE GENOMIC DNA]</scope>
    <source>
        <strain evidence="16 17">GE09</strain>
    </source>
</reference>
<protein>
    <recommendedName>
        <fullName evidence="18">TonB-dependent receptor</fullName>
    </recommendedName>
</protein>
<evidence type="ECO:0000256" key="11">
    <source>
        <dbReference type="PROSITE-ProRule" id="PRU01360"/>
    </source>
</evidence>
<proteinExistence type="inferred from homology"/>
<keyword evidence="13" id="KW-0732">Signal</keyword>
<evidence type="ECO:0000256" key="10">
    <source>
        <dbReference type="ARBA" id="ARBA00023237"/>
    </source>
</evidence>
<keyword evidence="9 11" id="KW-0472">Membrane</keyword>
<keyword evidence="6" id="KW-0408">Iron</keyword>
<evidence type="ECO:0000256" key="6">
    <source>
        <dbReference type="ARBA" id="ARBA00023004"/>
    </source>
</evidence>
<sequence length="833" mass="91409">MPLRKSQTLAFVISSLAVYGLPAIAQDAPALEEVLVTATKREQSLQEIPLSVAAVTGEKLNDTGTKTLADLTTLVPNIHFTQTGLSTQMRIRGIGSDNSQGFEQSVGVYSDGIFRGRAQLFRAPMFDMERVEVMRGPQSTLFGKNSIAGALDLITAKPTEELTGYLTGSYETEFGAKELTTVVSGPLTDTLRGRIALRKLDDPGYFENTFKGTDEPEQDVTSGRISLEWEPNDQTRILYIGEKSEFDTLGRPIEITKDSPSVIPPSTPGLGVFNGFTYQQILPALGQPTFDAQQDYKRQTNDAEFSENNTSSHTLQMEWDVNGYTITSLTGGVGYDYKENCDCDFTAANIFNLGMEEDYSQYSQEIRIASPLGKTFDWIGGVFFQSYNQNFSDLLRVPGNSTESAENSILPGLVAGATPLAAYEKQYQASLEAGRDEALARMDAQSAADQVTALIPVTTAEFANTGVQRNFEQDSRAQAIFGQVTWNINTDFRMILGGRYTSETKKGQKAVQIMDLATNDVYSSEGVALPPGLLPPALYASDSFKVNAHDISNVRSESAFTPLVIGQWDINEDTSAYASYTKGFKAGGFDPRSNTPFAFEFDEEKATAYELGFKTTTWQDRNEINVALYLTDYEDLQISQFDGAVSFNVGNAKETRVQGLEVDGRVAISNHLVASYGLSLLDFEYKDFQNGNCYFGQAGQDTNSDGIKECDYTGKSGVYTPDYTVNFGFDYRRNLNSALEFAAILDGQFVDGHQVHVNLDPAGEIDAYTMLGLRLQIGGEHWSAAILGKNLLDEAVLTYSANAPLAESTFATNTFYSFVNRPRTVALEASFKF</sequence>
<evidence type="ECO:0000256" key="2">
    <source>
        <dbReference type="ARBA" id="ARBA00022448"/>
    </source>
</evidence>
<feature type="domain" description="TonB-dependent receptor plug" evidence="15">
    <location>
        <begin position="45"/>
        <end position="150"/>
    </location>
</feature>
<dbReference type="PANTHER" id="PTHR32552">
    <property type="entry name" value="FERRICHROME IRON RECEPTOR-RELATED"/>
    <property type="match status" value="1"/>
</dbReference>
<dbReference type="EMBL" id="AP023086">
    <property type="protein sequence ID" value="BCD96090.1"/>
    <property type="molecule type" value="Genomic_DNA"/>
</dbReference>
<dbReference type="Pfam" id="PF07715">
    <property type="entry name" value="Plug"/>
    <property type="match status" value="1"/>
</dbReference>
<evidence type="ECO:0000313" key="16">
    <source>
        <dbReference type="EMBL" id="BCD96090.1"/>
    </source>
</evidence>
<keyword evidence="8 12" id="KW-0798">TonB box</keyword>
<dbReference type="KEGG" id="marq:MARGE09_P0289"/>
<evidence type="ECO:0000256" key="1">
    <source>
        <dbReference type="ARBA" id="ARBA00004571"/>
    </source>
</evidence>
<evidence type="ECO:0000259" key="15">
    <source>
        <dbReference type="Pfam" id="PF07715"/>
    </source>
</evidence>
<feature type="domain" description="TonB-dependent receptor-like beta-barrel" evidence="14">
    <location>
        <begin position="289"/>
        <end position="791"/>
    </location>
</feature>
<evidence type="ECO:0000256" key="7">
    <source>
        <dbReference type="ARBA" id="ARBA00023065"/>
    </source>
</evidence>
<keyword evidence="2 11" id="KW-0813">Transport</keyword>
<evidence type="ECO:0000256" key="9">
    <source>
        <dbReference type="ARBA" id="ARBA00023136"/>
    </source>
</evidence>
<keyword evidence="4" id="KW-0410">Iron transport</keyword>
<evidence type="ECO:0000256" key="12">
    <source>
        <dbReference type="RuleBase" id="RU003357"/>
    </source>
</evidence>
<organism evidence="16 17">
    <name type="scientific">Marinagarivorans cellulosilyticus</name>
    <dbReference type="NCBI Taxonomy" id="2721545"/>
    <lineage>
        <taxon>Bacteria</taxon>
        <taxon>Pseudomonadati</taxon>
        <taxon>Pseudomonadota</taxon>
        <taxon>Gammaproteobacteria</taxon>
        <taxon>Cellvibrionales</taxon>
        <taxon>Cellvibrionaceae</taxon>
        <taxon>Marinagarivorans</taxon>
    </lineage>
</organism>
<evidence type="ECO:0000256" key="13">
    <source>
        <dbReference type="SAM" id="SignalP"/>
    </source>
</evidence>
<keyword evidence="5 11" id="KW-0812">Transmembrane</keyword>
<dbReference type="InterPro" id="IPR039426">
    <property type="entry name" value="TonB-dep_rcpt-like"/>
</dbReference>
<comment type="subcellular location">
    <subcellularLocation>
        <location evidence="1 11">Cell outer membrane</location>
        <topology evidence="1 11">Multi-pass membrane protein</topology>
    </subcellularLocation>
</comment>